<keyword evidence="3" id="KW-1185">Reference proteome</keyword>
<dbReference type="Proteomes" id="UP000467840">
    <property type="component" value="Chromosome 1"/>
</dbReference>
<comment type="caution">
    <text evidence="2">The sequence shown here is derived from an EMBL/GenBank/DDBJ whole genome shotgun (WGS) entry which is preliminary data.</text>
</comment>
<feature type="domain" description="RNase H type-1" evidence="1">
    <location>
        <begin position="38"/>
        <end position="93"/>
    </location>
</feature>
<dbReference type="InterPro" id="IPR002156">
    <property type="entry name" value="RNaseH_domain"/>
</dbReference>
<dbReference type="AlphaFoldDB" id="A0A6A6L9Y1"/>
<evidence type="ECO:0000313" key="2">
    <source>
        <dbReference type="EMBL" id="KAF2298222.1"/>
    </source>
</evidence>
<gene>
    <name evidence="2" type="ORF">GH714_019557</name>
</gene>
<dbReference type="InterPro" id="IPR053151">
    <property type="entry name" value="RNase_H-like"/>
</dbReference>
<dbReference type="GO" id="GO:0004523">
    <property type="term" value="F:RNA-DNA hybrid ribonuclease activity"/>
    <property type="evidence" value="ECO:0007669"/>
    <property type="project" value="InterPro"/>
</dbReference>
<dbReference type="Pfam" id="PF13456">
    <property type="entry name" value="RVT_3"/>
    <property type="match status" value="1"/>
</dbReference>
<dbReference type="PANTHER" id="PTHR47723">
    <property type="entry name" value="OS05G0353850 PROTEIN"/>
    <property type="match status" value="1"/>
</dbReference>
<reference evidence="2 3" key="1">
    <citation type="journal article" date="2020" name="Mol. Plant">
        <title>The Chromosome-Based Rubber Tree Genome Provides New Insights into Spurge Genome Evolution and Rubber Biosynthesis.</title>
        <authorList>
            <person name="Liu J."/>
            <person name="Shi C."/>
            <person name="Shi C.C."/>
            <person name="Li W."/>
            <person name="Zhang Q.J."/>
            <person name="Zhang Y."/>
            <person name="Li K."/>
            <person name="Lu H.F."/>
            <person name="Shi C."/>
            <person name="Zhu S.T."/>
            <person name="Xiao Z.Y."/>
            <person name="Nan H."/>
            <person name="Yue Y."/>
            <person name="Zhu X.G."/>
            <person name="Wu Y."/>
            <person name="Hong X.N."/>
            <person name="Fan G.Y."/>
            <person name="Tong Y."/>
            <person name="Zhang D."/>
            <person name="Mao C.L."/>
            <person name="Liu Y.L."/>
            <person name="Hao S.J."/>
            <person name="Liu W.Q."/>
            <person name="Lv M.Q."/>
            <person name="Zhang H.B."/>
            <person name="Liu Y."/>
            <person name="Hu-Tang G.R."/>
            <person name="Wang J.P."/>
            <person name="Wang J.H."/>
            <person name="Sun Y.H."/>
            <person name="Ni S.B."/>
            <person name="Chen W.B."/>
            <person name="Zhang X.C."/>
            <person name="Jiao Y.N."/>
            <person name="Eichler E.E."/>
            <person name="Li G.H."/>
            <person name="Liu X."/>
            <person name="Gao L.Z."/>
        </authorList>
    </citation>
    <scope>NUCLEOTIDE SEQUENCE [LARGE SCALE GENOMIC DNA]</scope>
    <source>
        <strain evidence="3">cv. GT1</strain>
        <tissue evidence="2">Leaf</tissue>
    </source>
</reference>
<dbReference type="GO" id="GO:0003676">
    <property type="term" value="F:nucleic acid binding"/>
    <property type="evidence" value="ECO:0007669"/>
    <property type="project" value="InterPro"/>
</dbReference>
<proteinExistence type="predicted"/>
<protein>
    <recommendedName>
        <fullName evidence="1">RNase H type-1 domain-containing protein</fullName>
    </recommendedName>
</protein>
<sequence length="94" mass="10336">MIGCSMQQKTQNSNRVAKWTAPAIGNYKMNSDDTVAADGSVGLGVVLRNDKEKIMLAAMKGFKASWDVDLAEIHAIKFGLEVSRDTSFHNFDLE</sequence>
<accession>A0A6A6L9Y1</accession>
<name>A0A6A6L9Y1_HEVBR</name>
<organism evidence="2 3">
    <name type="scientific">Hevea brasiliensis</name>
    <name type="common">Para rubber tree</name>
    <name type="synonym">Siphonia brasiliensis</name>
    <dbReference type="NCBI Taxonomy" id="3981"/>
    <lineage>
        <taxon>Eukaryota</taxon>
        <taxon>Viridiplantae</taxon>
        <taxon>Streptophyta</taxon>
        <taxon>Embryophyta</taxon>
        <taxon>Tracheophyta</taxon>
        <taxon>Spermatophyta</taxon>
        <taxon>Magnoliopsida</taxon>
        <taxon>eudicotyledons</taxon>
        <taxon>Gunneridae</taxon>
        <taxon>Pentapetalae</taxon>
        <taxon>rosids</taxon>
        <taxon>fabids</taxon>
        <taxon>Malpighiales</taxon>
        <taxon>Euphorbiaceae</taxon>
        <taxon>Crotonoideae</taxon>
        <taxon>Micrandreae</taxon>
        <taxon>Hevea</taxon>
    </lineage>
</organism>
<evidence type="ECO:0000259" key="1">
    <source>
        <dbReference type="Pfam" id="PF13456"/>
    </source>
</evidence>
<evidence type="ECO:0000313" key="3">
    <source>
        <dbReference type="Proteomes" id="UP000467840"/>
    </source>
</evidence>
<dbReference type="PANTHER" id="PTHR47723:SF21">
    <property type="entry name" value="POLYNUCLEOTIDYL TRANSFERASE, RIBONUCLEASE H-LIKE SUPERFAMILY PROTEIN"/>
    <property type="match status" value="1"/>
</dbReference>
<dbReference type="EMBL" id="JAAGAX010000011">
    <property type="protein sequence ID" value="KAF2298222.1"/>
    <property type="molecule type" value="Genomic_DNA"/>
</dbReference>